<dbReference type="EMBL" id="LR796353">
    <property type="protein sequence ID" value="CAB4139383.1"/>
    <property type="molecule type" value="Genomic_DNA"/>
</dbReference>
<protein>
    <submittedName>
        <fullName evidence="1">Uncharacterized protein</fullName>
    </submittedName>
</protein>
<accession>A0A6J5M1K7</accession>
<gene>
    <name evidence="1" type="ORF">UFOVP345_42</name>
</gene>
<evidence type="ECO:0000313" key="1">
    <source>
        <dbReference type="EMBL" id="CAB4139383.1"/>
    </source>
</evidence>
<sequence length="281" mass="27422">MPHVTADRVRETSTTTGTGSYALAGAAPNFRAFSAVCANADTADYAAVDINGAGWEIGRGTWSTGNTLARTTILASSNGGAAVNWSAGTRDIFITASAALLGSRAASGANSDITSLAGLTTALSVAQGGTGSTTQAGARSNLGAAAASHTHAIGDVTGLQAALDAKLNLTGGTLTGALTLNTTSALTVPVGTTAQRPIAATGQLRFNTSTSSFEGHNGTAWGSIGGGATGGGADQSFYLNSTSITASYSIPSGQNAGTFGPVSVASGAIVTVPSGSTWTIV</sequence>
<name>A0A6J5M1K7_9CAUD</name>
<organism evidence="1">
    <name type="scientific">uncultured Caudovirales phage</name>
    <dbReference type="NCBI Taxonomy" id="2100421"/>
    <lineage>
        <taxon>Viruses</taxon>
        <taxon>Duplodnaviria</taxon>
        <taxon>Heunggongvirae</taxon>
        <taxon>Uroviricota</taxon>
        <taxon>Caudoviricetes</taxon>
        <taxon>Peduoviridae</taxon>
        <taxon>Maltschvirus</taxon>
        <taxon>Maltschvirus maltsch</taxon>
    </lineage>
</organism>
<proteinExistence type="predicted"/>
<reference evidence="1" key="1">
    <citation type="submission" date="2020-04" db="EMBL/GenBank/DDBJ databases">
        <authorList>
            <person name="Chiriac C."/>
            <person name="Salcher M."/>
            <person name="Ghai R."/>
            <person name="Kavagutti S V."/>
        </authorList>
    </citation>
    <scope>NUCLEOTIDE SEQUENCE</scope>
</reference>